<proteinExistence type="inferred from homology"/>
<evidence type="ECO:0000256" key="5">
    <source>
        <dbReference type="ARBA" id="ARBA00022692"/>
    </source>
</evidence>
<keyword evidence="3" id="KW-0813">Transport</keyword>
<evidence type="ECO:0000256" key="6">
    <source>
        <dbReference type="ARBA" id="ARBA00022989"/>
    </source>
</evidence>
<dbReference type="OrthoDB" id="9806522at2"/>
<evidence type="ECO:0000256" key="2">
    <source>
        <dbReference type="ARBA" id="ARBA00008114"/>
    </source>
</evidence>
<dbReference type="InterPro" id="IPR050291">
    <property type="entry name" value="CDF_Transporter"/>
</dbReference>
<dbReference type="SUPFAM" id="SSF161111">
    <property type="entry name" value="Cation efflux protein transmembrane domain-like"/>
    <property type="match status" value="1"/>
</dbReference>
<keyword evidence="6 8" id="KW-1133">Transmembrane helix</keyword>
<feature type="transmembrane region" description="Helical" evidence="8">
    <location>
        <begin position="21"/>
        <end position="41"/>
    </location>
</feature>
<feature type="domain" description="Cation efflux protein transmembrane" evidence="9">
    <location>
        <begin position="21"/>
        <end position="214"/>
    </location>
</feature>
<comment type="subcellular location">
    <subcellularLocation>
        <location evidence="1">Membrane</location>
        <topology evidence="1">Multi-pass membrane protein</topology>
    </subcellularLocation>
</comment>
<keyword evidence="5 8" id="KW-0812">Transmembrane</keyword>
<dbReference type="AlphaFoldDB" id="A0A328B146"/>
<feature type="transmembrane region" description="Helical" evidence="8">
    <location>
        <begin position="83"/>
        <end position="103"/>
    </location>
</feature>
<evidence type="ECO:0000259" key="10">
    <source>
        <dbReference type="Pfam" id="PF16916"/>
    </source>
</evidence>
<dbReference type="Gene3D" id="3.30.70.1350">
    <property type="entry name" value="Cation efflux protein, cytoplasmic domain"/>
    <property type="match status" value="1"/>
</dbReference>
<dbReference type="PANTHER" id="PTHR43840:SF41">
    <property type="entry name" value="CATION-EFFLUX PUMP FIEF"/>
    <property type="match status" value="1"/>
</dbReference>
<dbReference type="InterPro" id="IPR058533">
    <property type="entry name" value="Cation_efflux_TM"/>
</dbReference>
<keyword evidence="7 8" id="KW-0472">Membrane</keyword>
<feature type="transmembrane region" description="Helical" evidence="8">
    <location>
        <begin position="123"/>
        <end position="141"/>
    </location>
</feature>
<dbReference type="PANTHER" id="PTHR43840">
    <property type="entry name" value="MITOCHONDRIAL METAL TRANSPORTER 1-RELATED"/>
    <property type="match status" value="1"/>
</dbReference>
<dbReference type="InterPro" id="IPR036837">
    <property type="entry name" value="Cation_efflux_CTD_sf"/>
</dbReference>
<dbReference type="GO" id="GO:0015093">
    <property type="term" value="F:ferrous iron transmembrane transporter activity"/>
    <property type="evidence" value="ECO:0007669"/>
    <property type="project" value="TreeGrafter"/>
</dbReference>
<dbReference type="Pfam" id="PF16916">
    <property type="entry name" value="ZT_dimer"/>
    <property type="match status" value="1"/>
</dbReference>
<dbReference type="GO" id="GO:0015341">
    <property type="term" value="F:zinc efflux antiporter activity"/>
    <property type="evidence" value="ECO:0007669"/>
    <property type="project" value="TreeGrafter"/>
</dbReference>
<evidence type="ECO:0000256" key="3">
    <source>
        <dbReference type="ARBA" id="ARBA00022448"/>
    </source>
</evidence>
<organism evidence="11 12">
    <name type="scientific">Phenylobacterium hankyongense</name>
    <dbReference type="NCBI Taxonomy" id="1813876"/>
    <lineage>
        <taxon>Bacteria</taxon>
        <taxon>Pseudomonadati</taxon>
        <taxon>Pseudomonadota</taxon>
        <taxon>Alphaproteobacteria</taxon>
        <taxon>Caulobacterales</taxon>
        <taxon>Caulobacteraceae</taxon>
        <taxon>Phenylobacterium</taxon>
    </lineage>
</organism>
<dbReference type="EMBL" id="QFYP01000001">
    <property type="protein sequence ID" value="RAK59646.1"/>
    <property type="molecule type" value="Genomic_DNA"/>
</dbReference>
<feature type="transmembrane region" description="Helical" evidence="8">
    <location>
        <begin position="161"/>
        <end position="182"/>
    </location>
</feature>
<reference evidence="12" key="1">
    <citation type="submission" date="2018-05" db="EMBL/GenBank/DDBJ databases">
        <authorList>
            <person name="Li X."/>
        </authorList>
    </citation>
    <scope>NUCLEOTIDE SEQUENCE [LARGE SCALE GENOMIC DNA]</scope>
    <source>
        <strain evidence="12">HKS-05</strain>
    </source>
</reference>
<protein>
    <submittedName>
        <fullName evidence="11">Cation transporter</fullName>
    </submittedName>
</protein>
<dbReference type="Proteomes" id="UP000249842">
    <property type="component" value="Unassembled WGS sequence"/>
</dbReference>
<evidence type="ECO:0000259" key="9">
    <source>
        <dbReference type="Pfam" id="PF01545"/>
    </source>
</evidence>
<dbReference type="Gene3D" id="1.20.1510.10">
    <property type="entry name" value="Cation efflux protein transmembrane domain"/>
    <property type="match status" value="1"/>
</dbReference>
<name>A0A328B146_9CAUL</name>
<comment type="caution">
    <text evidence="11">The sequence shown here is derived from an EMBL/GenBank/DDBJ whole genome shotgun (WGS) entry which is preliminary data.</text>
</comment>
<evidence type="ECO:0000256" key="1">
    <source>
        <dbReference type="ARBA" id="ARBA00004141"/>
    </source>
</evidence>
<evidence type="ECO:0000256" key="4">
    <source>
        <dbReference type="ARBA" id="ARBA00022475"/>
    </source>
</evidence>
<evidence type="ECO:0000313" key="11">
    <source>
        <dbReference type="EMBL" id="RAK59646.1"/>
    </source>
</evidence>
<dbReference type="GO" id="GO:0006882">
    <property type="term" value="P:intracellular zinc ion homeostasis"/>
    <property type="evidence" value="ECO:0007669"/>
    <property type="project" value="TreeGrafter"/>
</dbReference>
<comment type="similarity">
    <text evidence="2">Belongs to the cation diffusion facilitator (CDF) transporter (TC 2.A.4) family.</text>
</comment>
<keyword evidence="4" id="KW-1003">Cell membrane</keyword>
<dbReference type="Pfam" id="PF01545">
    <property type="entry name" value="Cation_efflux"/>
    <property type="match status" value="1"/>
</dbReference>
<dbReference type="GO" id="GO:0015086">
    <property type="term" value="F:cadmium ion transmembrane transporter activity"/>
    <property type="evidence" value="ECO:0007669"/>
    <property type="project" value="TreeGrafter"/>
</dbReference>
<gene>
    <name evidence="11" type="ORF">DJ021_07435</name>
</gene>
<dbReference type="RefSeq" id="WP_111456939.1">
    <property type="nucleotide sequence ID" value="NZ_QFYP01000001.1"/>
</dbReference>
<feature type="transmembrane region" description="Helical" evidence="8">
    <location>
        <begin position="188"/>
        <end position="206"/>
    </location>
</feature>
<dbReference type="InterPro" id="IPR002524">
    <property type="entry name" value="Cation_efflux"/>
</dbReference>
<dbReference type="GO" id="GO:0005886">
    <property type="term" value="C:plasma membrane"/>
    <property type="evidence" value="ECO:0007669"/>
    <property type="project" value="TreeGrafter"/>
</dbReference>
<dbReference type="InterPro" id="IPR027470">
    <property type="entry name" value="Cation_efflux_CTD"/>
</dbReference>
<feature type="domain" description="Cation efflux protein cytoplasmic" evidence="10">
    <location>
        <begin position="218"/>
        <end position="294"/>
    </location>
</feature>
<sequence>MSTIHGMAAAETAALTRRVTLLSVATATILVTIKVAAWLASGSVALLASMADSGLDLVASLATFFAVRYAVAPPDAEHRFGHGKAEAFASLVQGGLVFASAALIAREAVGHLLEPQPLKSEGWAIVVMLVSTALTGLLIVAQTRVLRQTSSVAVSGDRAHYASDLASNVIALAGIGASAWLGLNGLDAISALIVAALLLWGAVGVFREASGQLMDHELSDEARATIVQLMTQDRRLTDVHQLRTRASGPFIHMQMHVDLDPELTLESAHEVIVAAEKRLLEVFPSADIIIHADPRGRAEPHGGAFAEAARAQAQ</sequence>
<accession>A0A328B146</accession>
<keyword evidence="12" id="KW-1185">Reference proteome</keyword>
<dbReference type="InterPro" id="IPR027469">
    <property type="entry name" value="Cation_efflux_TMD_sf"/>
</dbReference>
<evidence type="ECO:0000256" key="7">
    <source>
        <dbReference type="ARBA" id="ARBA00023136"/>
    </source>
</evidence>
<dbReference type="SUPFAM" id="SSF160240">
    <property type="entry name" value="Cation efflux protein cytoplasmic domain-like"/>
    <property type="match status" value="1"/>
</dbReference>
<feature type="transmembrane region" description="Helical" evidence="8">
    <location>
        <begin position="53"/>
        <end position="71"/>
    </location>
</feature>
<evidence type="ECO:0000313" key="12">
    <source>
        <dbReference type="Proteomes" id="UP000249842"/>
    </source>
</evidence>
<dbReference type="NCBIfam" id="TIGR01297">
    <property type="entry name" value="CDF"/>
    <property type="match status" value="1"/>
</dbReference>
<evidence type="ECO:0000256" key="8">
    <source>
        <dbReference type="SAM" id="Phobius"/>
    </source>
</evidence>